<sequence length="54" mass="6142">MWKQTSVEVIELSGTLDRNTIPELWQQAKAWPWDTSTLNLDFSRVESSDSAAMA</sequence>
<evidence type="ECO:0000313" key="3">
    <source>
        <dbReference type="Proteomes" id="UP000031666"/>
    </source>
</evidence>
<dbReference type="SUPFAM" id="SSF52091">
    <property type="entry name" value="SpoIIaa-like"/>
    <property type="match status" value="1"/>
</dbReference>
<dbReference type="InterPro" id="IPR058548">
    <property type="entry name" value="MlaB-like_STAS"/>
</dbReference>
<gene>
    <name evidence="2" type="ORF">JCM19241_4634</name>
</gene>
<dbReference type="EMBL" id="BBSC01000009">
    <property type="protein sequence ID" value="GAM77511.1"/>
    <property type="molecule type" value="Genomic_DNA"/>
</dbReference>
<evidence type="ECO:0000313" key="2">
    <source>
        <dbReference type="EMBL" id="GAM77511.1"/>
    </source>
</evidence>
<protein>
    <recommendedName>
        <fullName evidence="1">STAS domain-containing protein</fullName>
    </recommendedName>
</protein>
<reference evidence="2 3" key="2">
    <citation type="submission" date="2015-01" db="EMBL/GenBank/DDBJ databases">
        <authorList>
            <consortium name="NBRP consortium"/>
            <person name="Sawabe T."/>
            <person name="Meirelles P."/>
            <person name="Feng G."/>
            <person name="Sayaka M."/>
            <person name="Hattori M."/>
            <person name="Ohkuma M."/>
        </authorList>
    </citation>
    <scope>NUCLEOTIDE SEQUENCE [LARGE SCALE GENOMIC DNA]</scope>
    <source>
        <strain evidence="3">JCM 19241</strain>
    </source>
</reference>
<evidence type="ECO:0000259" key="1">
    <source>
        <dbReference type="PROSITE" id="PS50801"/>
    </source>
</evidence>
<dbReference type="Gene3D" id="3.30.750.24">
    <property type="entry name" value="STAS domain"/>
    <property type="match status" value="1"/>
</dbReference>
<organism evidence="2 3">
    <name type="scientific">Vibrio ishigakensis</name>
    <dbReference type="NCBI Taxonomy" id="1481914"/>
    <lineage>
        <taxon>Bacteria</taxon>
        <taxon>Pseudomonadati</taxon>
        <taxon>Pseudomonadota</taxon>
        <taxon>Gammaproteobacteria</taxon>
        <taxon>Vibrionales</taxon>
        <taxon>Vibrionaceae</taxon>
        <taxon>Vibrio</taxon>
    </lineage>
</organism>
<feature type="domain" description="STAS" evidence="1">
    <location>
        <begin position="1"/>
        <end position="54"/>
    </location>
</feature>
<comment type="caution">
    <text evidence="2">The sequence shown here is derived from an EMBL/GenBank/DDBJ whole genome shotgun (WGS) entry which is preliminary data.</text>
</comment>
<dbReference type="Pfam" id="PF13466">
    <property type="entry name" value="STAS_2"/>
    <property type="match status" value="1"/>
</dbReference>
<dbReference type="PROSITE" id="PS50801">
    <property type="entry name" value="STAS"/>
    <property type="match status" value="1"/>
</dbReference>
<dbReference type="AlphaFoldDB" id="A0A0B8QFX4"/>
<dbReference type="InterPro" id="IPR036513">
    <property type="entry name" value="STAS_dom_sf"/>
</dbReference>
<dbReference type="InterPro" id="IPR002645">
    <property type="entry name" value="STAS_dom"/>
</dbReference>
<accession>A0A0B8QFX4</accession>
<proteinExistence type="predicted"/>
<dbReference type="STRING" id="1481914.JCM19241_4634"/>
<reference evidence="2 3" key="1">
    <citation type="submission" date="2015-01" db="EMBL/GenBank/DDBJ databases">
        <title>Vibrio sp. C94 JCM 19241 whole genome shotgun sequence.</title>
        <authorList>
            <person name="Sawabe T."/>
            <person name="Meirelles P."/>
            <person name="Feng G."/>
            <person name="Sayaka M."/>
            <person name="Hattori M."/>
            <person name="Ohkuma M."/>
        </authorList>
    </citation>
    <scope>NUCLEOTIDE SEQUENCE [LARGE SCALE GENOMIC DNA]</scope>
    <source>
        <strain evidence="3">JCM 19241</strain>
    </source>
</reference>
<name>A0A0B8QFX4_9VIBR</name>
<dbReference type="Proteomes" id="UP000031666">
    <property type="component" value="Unassembled WGS sequence"/>
</dbReference>